<dbReference type="Gene3D" id="1.10.246.220">
    <property type="match status" value="1"/>
</dbReference>
<proteinExistence type="predicted"/>
<gene>
    <name evidence="2" type="ORF">DILT_LOCUS11905</name>
</gene>
<dbReference type="Proteomes" id="UP000281553">
    <property type="component" value="Unassembled WGS sequence"/>
</dbReference>
<reference evidence="2 3" key="1">
    <citation type="submission" date="2018-11" db="EMBL/GenBank/DDBJ databases">
        <authorList>
            <consortium name="Pathogen Informatics"/>
        </authorList>
    </citation>
    <scope>NUCLEOTIDE SEQUENCE [LARGE SCALE GENOMIC DNA]</scope>
</reference>
<evidence type="ECO:0000313" key="2">
    <source>
        <dbReference type="EMBL" id="VDN16074.1"/>
    </source>
</evidence>
<organism evidence="2 3">
    <name type="scientific">Dibothriocephalus latus</name>
    <name type="common">Fish tapeworm</name>
    <name type="synonym">Diphyllobothrium latum</name>
    <dbReference type="NCBI Taxonomy" id="60516"/>
    <lineage>
        <taxon>Eukaryota</taxon>
        <taxon>Metazoa</taxon>
        <taxon>Spiralia</taxon>
        <taxon>Lophotrochozoa</taxon>
        <taxon>Platyhelminthes</taxon>
        <taxon>Cestoda</taxon>
        <taxon>Eucestoda</taxon>
        <taxon>Diphyllobothriidea</taxon>
        <taxon>Diphyllobothriidae</taxon>
        <taxon>Dibothriocephalus</taxon>
    </lineage>
</organism>
<evidence type="ECO:0000313" key="3">
    <source>
        <dbReference type="Proteomes" id="UP000281553"/>
    </source>
</evidence>
<dbReference type="InterPro" id="IPR001005">
    <property type="entry name" value="SANT/Myb"/>
</dbReference>
<protein>
    <recommendedName>
        <fullName evidence="1">Myb-like domain-containing protein</fullName>
    </recommendedName>
</protein>
<dbReference type="CDD" id="cd11660">
    <property type="entry name" value="SANT_TRF"/>
    <property type="match status" value="1"/>
</dbReference>
<dbReference type="SUPFAM" id="SSF46689">
    <property type="entry name" value="Homeodomain-like"/>
    <property type="match status" value="1"/>
</dbReference>
<dbReference type="EMBL" id="UYRU01064557">
    <property type="protein sequence ID" value="VDN16074.1"/>
    <property type="molecule type" value="Genomic_DNA"/>
</dbReference>
<feature type="domain" description="Myb-like" evidence="1">
    <location>
        <begin position="40"/>
        <end position="94"/>
    </location>
</feature>
<dbReference type="OrthoDB" id="608866at2759"/>
<evidence type="ECO:0000259" key="1">
    <source>
        <dbReference type="PROSITE" id="PS50090"/>
    </source>
</evidence>
<keyword evidence="3" id="KW-1185">Reference proteome</keyword>
<sequence length="127" mass="14594">MAALSRSRRIDIDELPPLPGSPPRSVVLDLSNVSQASTTGTVRRRIPWTLSESLKLWHGASRVDKPSWSHIWQKYFRSSRRTPVDLKDRWRVICRNQDLQEQLRRVYEGWRTSKGAPSSTSVDLGPN</sequence>
<dbReference type="AlphaFoldDB" id="A0A3P7LGZ1"/>
<name>A0A3P7LGZ1_DIBLA</name>
<dbReference type="PROSITE" id="PS50090">
    <property type="entry name" value="MYB_LIKE"/>
    <property type="match status" value="1"/>
</dbReference>
<dbReference type="InterPro" id="IPR009057">
    <property type="entry name" value="Homeodomain-like_sf"/>
</dbReference>
<accession>A0A3P7LGZ1</accession>